<dbReference type="InterPro" id="IPR036291">
    <property type="entry name" value="NAD(P)-bd_dom_sf"/>
</dbReference>
<reference evidence="4 5" key="1">
    <citation type="submission" date="2020-10" db="EMBL/GenBank/DDBJ databases">
        <title>Connecting structure to function with the recovery of over 1000 high-quality activated sludge metagenome-assembled genomes encoding full-length rRNA genes using long-read sequencing.</title>
        <authorList>
            <person name="Singleton C.M."/>
            <person name="Petriglieri F."/>
            <person name="Kristensen J.M."/>
            <person name="Kirkegaard R.H."/>
            <person name="Michaelsen T.Y."/>
            <person name="Andersen M.H."/>
            <person name="Karst S.M."/>
            <person name="Dueholm M.S."/>
            <person name="Nielsen P.H."/>
            <person name="Albertsen M."/>
        </authorList>
    </citation>
    <scope>NUCLEOTIDE SEQUENCE [LARGE SCALE GENOMIC DNA]</scope>
    <source>
        <strain evidence="4">Ribe_18-Q3-R11-54_MAXAC.273</strain>
    </source>
</reference>
<dbReference type="Gene3D" id="3.40.50.720">
    <property type="entry name" value="NAD(P)-binding Rossmann-like Domain"/>
    <property type="match status" value="1"/>
</dbReference>
<dbReference type="AlphaFoldDB" id="A0A9D7SRB5"/>
<dbReference type="PANTHER" id="PTHR11133:SF22">
    <property type="entry name" value="ALPHA-AMINOADIPIC SEMIALDEHYDE SYNTHASE, MITOCHONDRIAL"/>
    <property type="match status" value="1"/>
</dbReference>
<proteinExistence type="predicted"/>
<organism evidence="4 5">
    <name type="scientific">Candidatus Opimibacter skivensis</name>
    <dbReference type="NCBI Taxonomy" id="2982028"/>
    <lineage>
        <taxon>Bacteria</taxon>
        <taxon>Pseudomonadati</taxon>
        <taxon>Bacteroidota</taxon>
        <taxon>Saprospiria</taxon>
        <taxon>Saprospirales</taxon>
        <taxon>Saprospiraceae</taxon>
        <taxon>Candidatus Opimibacter</taxon>
    </lineage>
</organism>
<dbReference type="PANTHER" id="PTHR11133">
    <property type="entry name" value="SACCHAROPINE DEHYDROGENASE"/>
    <property type="match status" value="1"/>
</dbReference>
<name>A0A9D7SRB5_9BACT</name>
<dbReference type="EMBL" id="JADKGY010000001">
    <property type="protein sequence ID" value="MBK9981617.1"/>
    <property type="molecule type" value="Genomic_DNA"/>
</dbReference>
<feature type="domain" description="Saccharopine dehydrogenase-like C-terminal" evidence="3">
    <location>
        <begin position="133"/>
        <end position="356"/>
    </location>
</feature>
<gene>
    <name evidence="4" type="ORF">IPP15_04205</name>
</gene>
<evidence type="ECO:0000259" key="3">
    <source>
        <dbReference type="Pfam" id="PF16653"/>
    </source>
</evidence>
<evidence type="ECO:0000256" key="1">
    <source>
        <dbReference type="ARBA" id="ARBA00023002"/>
    </source>
</evidence>
<evidence type="ECO:0000313" key="5">
    <source>
        <dbReference type="Proteomes" id="UP000808337"/>
    </source>
</evidence>
<dbReference type="Pfam" id="PF16653">
    <property type="entry name" value="Sacchrp_dh_C"/>
    <property type="match status" value="1"/>
</dbReference>
<protein>
    <submittedName>
        <fullName evidence="4">Saccharopine dehydrogenase NADP-binding domain-containing protein</fullName>
    </submittedName>
</protein>
<evidence type="ECO:0000259" key="2">
    <source>
        <dbReference type="Pfam" id="PF03435"/>
    </source>
</evidence>
<feature type="domain" description="Saccharopine dehydrogenase NADP binding" evidence="2">
    <location>
        <begin position="4"/>
        <end position="125"/>
    </location>
</feature>
<evidence type="ECO:0000313" key="4">
    <source>
        <dbReference type="EMBL" id="MBK9981617.1"/>
    </source>
</evidence>
<dbReference type="InterPro" id="IPR032095">
    <property type="entry name" value="Sacchrp_dh-like_C"/>
</dbReference>
<dbReference type="SUPFAM" id="SSF51735">
    <property type="entry name" value="NAD(P)-binding Rossmann-fold domains"/>
    <property type="match status" value="1"/>
</dbReference>
<keyword evidence="1" id="KW-0560">Oxidoreductase</keyword>
<accession>A0A9D7SRB5</accession>
<sequence length="380" mass="42487">MDKIFIAGAGGIGRAAALLILDAQNWDCEVVIGDAAQEQLDEAKTWIEKGLSKKGRLVTFLISSVDHVESFERILTDCDVLLDCLPGKFGPALARLCIEYGLHYANLTEYVKETAEITEMAEEAETGFILQTGLAPGYVNNVALHLIDTFKKKYGVEKLERLAMRVGALTQYTESPHYYGFTWSTIGVATEYIKPSEAVRDHQIVSLPSLSERETLIINGRRYEADLTSGGAADLPNVLKDEIRNIDYKTIRYPGHYDWIQSWLKNDTNPDSKIERLEKFLIENVPHVEDDVIVIYASVTGYDQSGHLRSIQHAQHIYPMMFGSITMRAIQICTAAPLVECARLLLTGEYQGVIHQSDIYPSAILDGVIVKQAYHSELTE</sequence>
<dbReference type="InterPro" id="IPR051168">
    <property type="entry name" value="AASS"/>
</dbReference>
<dbReference type="InterPro" id="IPR005097">
    <property type="entry name" value="Sacchrp_dh_NADP-bd"/>
</dbReference>
<dbReference type="SUPFAM" id="SSF55347">
    <property type="entry name" value="Glyceraldehyde-3-phosphate dehydrogenase-like, C-terminal domain"/>
    <property type="match status" value="1"/>
</dbReference>
<dbReference type="GO" id="GO:0016491">
    <property type="term" value="F:oxidoreductase activity"/>
    <property type="evidence" value="ECO:0007669"/>
    <property type="project" value="UniProtKB-KW"/>
</dbReference>
<dbReference type="Proteomes" id="UP000808337">
    <property type="component" value="Unassembled WGS sequence"/>
</dbReference>
<comment type="caution">
    <text evidence="4">The sequence shown here is derived from an EMBL/GenBank/DDBJ whole genome shotgun (WGS) entry which is preliminary data.</text>
</comment>
<dbReference type="Pfam" id="PF03435">
    <property type="entry name" value="Sacchrp_dh_NADP"/>
    <property type="match status" value="1"/>
</dbReference>
<dbReference type="Gene3D" id="3.30.360.10">
    <property type="entry name" value="Dihydrodipicolinate Reductase, domain 2"/>
    <property type="match status" value="1"/>
</dbReference>